<dbReference type="AlphaFoldDB" id="A0A972NTW6"/>
<dbReference type="RefSeq" id="WP_216675156.1">
    <property type="nucleotide sequence ID" value="NZ_WOEZ01000196.1"/>
</dbReference>
<reference evidence="2 3" key="1">
    <citation type="submission" date="2019-11" db="EMBL/GenBank/DDBJ databases">
        <title>Metabolism of dissolved organic matter in forest soils.</title>
        <authorList>
            <person name="Cyle K.T."/>
            <person name="Wilhelm R.C."/>
            <person name="Martinez C.E."/>
        </authorList>
    </citation>
    <scope>NUCLEOTIDE SEQUENCE [LARGE SCALE GENOMIC DNA]</scope>
    <source>
        <strain evidence="2 3">5N</strain>
    </source>
</reference>
<feature type="chain" id="PRO_5037099759" description="Lipoprotein" evidence="1">
    <location>
        <begin position="20"/>
        <end position="109"/>
    </location>
</feature>
<accession>A0A972NTW6</accession>
<sequence>MKKAILILAVASLSGCASTAPTKIGADTYYASRTNTAGIFGDVTAVAGRLMGDGNQFCESQGKEFELVTQQTTQNIPGVRLGGASITFKCVAHANSPVMRPDNGVTTVN</sequence>
<dbReference type="PROSITE" id="PS51257">
    <property type="entry name" value="PROKAR_LIPOPROTEIN"/>
    <property type="match status" value="1"/>
</dbReference>
<evidence type="ECO:0000313" key="2">
    <source>
        <dbReference type="EMBL" id="NPT59718.1"/>
    </source>
</evidence>
<feature type="signal peptide" evidence="1">
    <location>
        <begin position="1"/>
        <end position="19"/>
    </location>
</feature>
<organism evidence="2 3">
    <name type="scientific">Paraburkholderia elongata</name>
    <dbReference type="NCBI Taxonomy" id="2675747"/>
    <lineage>
        <taxon>Bacteria</taxon>
        <taxon>Pseudomonadati</taxon>
        <taxon>Pseudomonadota</taxon>
        <taxon>Betaproteobacteria</taxon>
        <taxon>Burkholderiales</taxon>
        <taxon>Burkholderiaceae</taxon>
        <taxon>Paraburkholderia</taxon>
    </lineage>
</organism>
<evidence type="ECO:0008006" key="4">
    <source>
        <dbReference type="Google" id="ProtNLM"/>
    </source>
</evidence>
<keyword evidence="1" id="KW-0732">Signal</keyword>
<dbReference type="EMBL" id="WOEZ01000196">
    <property type="protein sequence ID" value="NPT59718.1"/>
    <property type="molecule type" value="Genomic_DNA"/>
</dbReference>
<comment type="caution">
    <text evidence="2">The sequence shown here is derived from an EMBL/GenBank/DDBJ whole genome shotgun (WGS) entry which is preliminary data.</text>
</comment>
<protein>
    <recommendedName>
        <fullName evidence="4">Lipoprotein</fullName>
    </recommendedName>
</protein>
<evidence type="ECO:0000256" key="1">
    <source>
        <dbReference type="SAM" id="SignalP"/>
    </source>
</evidence>
<evidence type="ECO:0000313" key="3">
    <source>
        <dbReference type="Proteomes" id="UP000655523"/>
    </source>
</evidence>
<proteinExistence type="predicted"/>
<name>A0A972NTW6_9BURK</name>
<gene>
    <name evidence="2" type="ORF">GNZ13_35480</name>
</gene>
<keyword evidence="3" id="KW-1185">Reference proteome</keyword>
<dbReference type="Proteomes" id="UP000655523">
    <property type="component" value="Unassembled WGS sequence"/>
</dbReference>